<dbReference type="STRING" id="690879.TSACC_21000"/>
<sequence>MLPLRSAHPSRLLMLALAFCGILGSPVLRQAAAAPTESQAEHEPPLRWIAWGENEIETLSTSDEDQKRSTRGLLDGKANTVSQFKKLEGSVITIRFKQPQKIGRMAFVQGGPGNSALPRELSIILDGDGAAPIHVELLKAPGKIQTAPIDRTVRQIHIRVESVWKEPGKTRPEGGFADIGAVEIAPAEWSFVQAPLQAHQTSLRLTLTSPRDTTANVTALINRGARGASSDIADDVTYRHPEIAVQAGTHDYTVELSSLTEAQPYDILPLPQNLDRLLIASTDPEVGLKLEALTPIQPPHKEAIWSPLPAINFPTREIKGESWREGLSHHTSGRFSNTAYNGLLTEIVGASWFRAYAANGEQLRRRQDFDFYVDGQQTDDTGRDEELWKVRLRQSYNDSEKIAVNWTTMRVDLKVENDTIRYTYGILVPGFLVDSPRPLNFSSRGGGQLPFRSGAPDEDEVRFQRLAASSGGSARIGPAAILTSQGLITKPQTLRDLREPWFVGIWGLDGRPTFWGDKAVAVLFTSDAKEPVEWTPAGLRLPPGKWGVSTAFYGLLNDHWDEGLLADRARLLTRFLRTYPVDCREYYKVEANTVRILNEFSYDRWGQPGWQAADYAPIPPIYSWARDSLGWTGIPVGVSPKGTGKGVATPIGPWRWEEGNTLAYELPRVAAPHAAFPRRSEFESTIKSIEAEIHEAVKKPPLSVESNHPWIMAYYKRWTHALIGGGFLANESRSELLDVARPLVRRMYEPSSWIPRKERFTGEPYYIRGWRDRHMLPAMFGDPNSNVGQAAYSTYLYAKYSGDWALVEELWPRIMDTLRIFEVLNDWAVPQTTSREAVKFSSIDMDTIAYAGLAAMERMAEVLGKTEDLERIAYLRTKIAAATALRLNFVHYLDPKGEFPALFGVGFAEDGPALEMASKDSGSGLDHVAMIFSWTGEMPELSGFYFNILGADFMRKFQADFMDNQFSGWRTMPINNTRSATHIAIRAFLPEWPADKIQNDIDIWLKYIKQKTPPYGTAGMVGAWSGHETGIWLINWEPARFVSSAYEKELGRLQVELVAERPFTLDFSAPGRIETVRIDGGEPLPMADITTLPPINAANPSALHHQVRLPHGGRIEIQMRAENPPGNP</sequence>
<dbReference type="InterPro" id="IPR012341">
    <property type="entry name" value="6hp_glycosidase-like_sf"/>
</dbReference>
<keyword evidence="1" id="KW-0732">Signal</keyword>
<dbReference type="GO" id="GO:0005975">
    <property type="term" value="P:carbohydrate metabolic process"/>
    <property type="evidence" value="ECO:0007669"/>
    <property type="project" value="InterPro"/>
</dbReference>
<reference evidence="3" key="1">
    <citation type="journal article" date="2017" name="Genome Announc.">
        <title>Draft Genome Sequence of Terrimicrobium sacchariphilum NM-5T, a Facultative Anaerobic Soil Bacterium of the Class Spartobacteria.</title>
        <authorList>
            <person name="Qiu Y.L."/>
            <person name="Tourlousse D.M."/>
            <person name="Matsuura N."/>
            <person name="Ohashi A."/>
            <person name="Sekiguchi Y."/>
        </authorList>
    </citation>
    <scope>NUCLEOTIDE SEQUENCE [LARGE SCALE GENOMIC DNA]</scope>
    <source>
        <strain evidence="3">NM-5</strain>
    </source>
</reference>
<evidence type="ECO:0000313" key="2">
    <source>
        <dbReference type="EMBL" id="GAT32601.1"/>
    </source>
</evidence>
<gene>
    <name evidence="2" type="ORF">TSACC_21000</name>
</gene>
<evidence type="ECO:0000256" key="1">
    <source>
        <dbReference type="SAM" id="SignalP"/>
    </source>
</evidence>
<name>A0A146G4U2_TERSA</name>
<dbReference type="OrthoDB" id="199785at2"/>
<keyword evidence="3" id="KW-1185">Reference proteome</keyword>
<evidence type="ECO:0008006" key="4">
    <source>
        <dbReference type="Google" id="ProtNLM"/>
    </source>
</evidence>
<dbReference type="InterPro" id="IPR008928">
    <property type="entry name" value="6-hairpin_glycosidase_sf"/>
</dbReference>
<evidence type="ECO:0000313" key="3">
    <source>
        <dbReference type="Proteomes" id="UP000076023"/>
    </source>
</evidence>
<accession>A0A146G4U2</accession>
<dbReference type="SUPFAM" id="SSF48208">
    <property type="entry name" value="Six-hairpin glycosidases"/>
    <property type="match status" value="1"/>
</dbReference>
<dbReference type="InParanoid" id="A0A146G4U2"/>
<dbReference type="EMBL" id="BDCO01000002">
    <property type="protein sequence ID" value="GAT32601.1"/>
    <property type="molecule type" value="Genomic_DNA"/>
</dbReference>
<feature type="signal peptide" evidence="1">
    <location>
        <begin position="1"/>
        <end position="31"/>
    </location>
</feature>
<dbReference type="Proteomes" id="UP000076023">
    <property type="component" value="Unassembled WGS sequence"/>
</dbReference>
<organism evidence="2 3">
    <name type="scientific">Terrimicrobium sacchariphilum</name>
    <dbReference type="NCBI Taxonomy" id="690879"/>
    <lineage>
        <taxon>Bacteria</taxon>
        <taxon>Pseudomonadati</taxon>
        <taxon>Verrucomicrobiota</taxon>
        <taxon>Terrimicrobiia</taxon>
        <taxon>Terrimicrobiales</taxon>
        <taxon>Terrimicrobiaceae</taxon>
        <taxon>Terrimicrobium</taxon>
    </lineage>
</organism>
<feature type="chain" id="PRO_5007524426" description="Alpha-L-rhamnosidase six-hairpin glycosidase domain-containing protein" evidence="1">
    <location>
        <begin position="32"/>
        <end position="1128"/>
    </location>
</feature>
<dbReference type="Gene3D" id="1.50.10.10">
    <property type="match status" value="1"/>
</dbReference>
<dbReference type="RefSeq" id="WP_075078430.1">
    <property type="nucleotide sequence ID" value="NZ_BDCO01000002.1"/>
</dbReference>
<protein>
    <recommendedName>
        <fullName evidence="4">Alpha-L-rhamnosidase six-hairpin glycosidase domain-containing protein</fullName>
    </recommendedName>
</protein>
<proteinExistence type="predicted"/>
<dbReference type="AlphaFoldDB" id="A0A146G4U2"/>
<comment type="caution">
    <text evidence="2">The sequence shown here is derived from an EMBL/GenBank/DDBJ whole genome shotgun (WGS) entry which is preliminary data.</text>
</comment>